<dbReference type="Gene3D" id="2.20.25.80">
    <property type="entry name" value="WRKY domain"/>
    <property type="match status" value="1"/>
</dbReference>
<accession>A0AAP0BCG4</accession>
<evidence type="ECO:0000313" key="9">
    <source>
        <dbReference type="Proteomes" id="UP001418222"/>
    </source>
</evidence>
<dbReference type="SUPFAM" id="SSF118290">
    <property type="entry name" value="WRKY DNA-binding domain"/>
    <property type="match status" value="1"/>
</dbReference>
<dbReference type="EMBL" id="JBBWWQ010000011">
    <property type="protein sequence ID" value="KAK8935230.1"/>
    <property type="molecule type" value="Genomic_DNA"/>
</dbReference>
<proteinExistence type="predicted"/>
<feature type="domain" description="WRKY" evidence="7">
    <location>
        <begin position="130"/>
        <end position="175"/>
    </location>
</feature>
<reference evidence="8 9" key="1">
    <citation type="journal article" date="2022" name="Nat. Plants">
        <title>Genomes of leafy and leafless Platanthera orchids illuminate the evolution of mycoheterotrophy.</title>
        <authorList>
            <person name="Li M.H."/>
            <person name="Liu K.W."/>
            <person name="Li Z."/>
            <person name="Lu H.C."/>
            <person name="Ye Q.L."/>
            <person name="Zhang D."/>
            <person name="Wang J.Y."/>
            <person name="Li Y.F."/>
            <person name="Zhong Z.M."/>
            <person name="Liu X."/>
            <person name="Yu X."/>
            <person name="Liu D.K."/>
            <person name="Tu X.D."/>
            <person name="Liu B."/>
            <person name="Hao Y."/>
            <person name="Liao X.Y."/>
            <person name="Jiang Y.T."/>
            <person name="Sun W.H."/>
            <person name="Chen J."/>
            <person name="Chen Y.Q."/>
            <person name="Ai Y."/>
            <person name="Zhai J.W."/>
            <person name="Wu S.S."/>
            <person name="Zhou Z."/>
            <person name="Hsiao Y.Y."/>
            <person name="Wu W.L."/>
            <person name="Chen Y.Y."/>
            <person name="Lin Y.F."/>
            <person name="Hsu J.L."/>
            <person name="Li C.Y."/>
            <person name="Wang Z.W."/>
            <person name="Zhao X."/>
            <person name="Zhong W.Y."/>
            <person name="Ma X.K."/>
            <person name="Ma L."/>
            <person name="Huang J."/>
            <person name="Chen G.Z."/>
            <person name="Huang M.Z."/>
            <person name="Huang L."/>
            <person name="Peng D.H."/>
            <person name="Luo Y.B."/>
            <person name="Zou S.Q."/>
            <person name="Chen S.P."/>
            <person name="Lan S."/>
            <person name="Tsai W.C."/>
            <person name="Van de Peer Y."/>
            <person name="Liu Z.J."/>
        </authorList>
    </citation>
    <scope>NUCLEOTIDE SEQUENCE [LARGE SCALE GENOMIC DNA]</scope>
    <source>
        <strain evidence="8">Lor287</strain>
    </source>
</reference>
<keyword evidence="4" id="KW-0804">Transcription</keyword>
<keyword evidence="3" id="KW-0238">DNA-binding</keyword>
<feature type="region of interest" description="Disordered" evidence="6">
    <location>
        <begin position="208"/>
        <end position="240"/>
    </location>
</feature>
<dbReference type="Pfam" id="PF03106">
    <property type="entry name" value="WRKY"/>
    <property type="match status" value="1"/>
</dbReference>
<dbReference type="Proteomes" id="UP001418222">
    <property type="component" value="Unassembled WGS sequence"/>
</dbReference>
<keyword evidence="5" id="KW-0539">Nucleus</keyword>
<dbReference type="GO" id="GO:0005634">
    <property type="term" value="C:nucleus"/>
    <property type="evidence" value="ECO:0007669"/>
    <property type="project" value="UniProtKB-SubCell"/>
</dbReference>
<dbReference type="AlphaFoldDB" id="A0AAP0BCG4"/>
<dbReference type="SMART" id="SM00774">
    <property type="entry name" value="WRKY"/>
    <property type="match status" value="1"/>
</dbReference>
<dbReference type="InterPro" id="IPR036576">
    <property type="entry name" value="WRKY_dom_sf"/>
</dbReference>
<dbReference type="GO" id="GO:0043565">
    <property type="term" value="F:sequence-specific DNA binding"/>
    <property type="evidence" value="ECO:0007669"/>
    <property type="project" value="InterPro"/>
</dbReference>
<dbReference type="InterPro" id="IPR003657">
    <property type="entry name" value="WRKY_dom"/>
</dbReference>
<dbReference type="GO" id="GO:0003700">
    <property type="term" value="F:DNA-binding transcription factor activity"/>
    <property type="evidence" value="ECO:0007669"/>
    <property type="project" value="InterPro"/>
</dbReference>
<evidence type="ECO:0000256" key="5">
    <source>
        <dbReference type="ARBA" id="ARBA00023242"/>
    </source>
</evidence>
<dbReference type="InterPro" id="IPR044810">
    <property type="entry name" value="WRKY_plant"/>
</dbReference>
<evidence type="ECO:0000256" key="1">
    <source>
        <dbReference type="ARBA" id="ARBA00004123"/>
    </source>
</evidence>
<evidence type="ECO:0000313" key="8">
    <source>
        <dbReference type="EMBL" id="KAK8935230.1"/>
    </source>
</evidence>
<evidence type="ECO:0000259" key="7">
    <source>
        <dbReference type="PROSITE" id="PS50811"/>
    </source>
</evidence>
<keyword evidence="9" id="KW-1185">Reference proteome</keyword>
<feature type="compositionally biased region" description="Basic residues" evidence="6">
    <location>
        <begin position="102"/>
        <end position="116"/>
    </location>
</feature>
<evidence type="ECO:0000256" key="6">
    <source>
        <dbReference type="SAM" id="MobiDB-lite"/>
    </source>
</evidence>
<dbReference type="PROSITE" id="PS50811">
    <property type="entry name" value="WRKY"/>
    <property type="match status" value="1"/>
</dbReference>
<gene>
    <name evidence="8" type="primary">WRKY55</name>
    <name evidence="8" type="ORF">KSP39_PZI013860</name>
</gene>
<feature type="compositionally biased region" description="Polar residues" evidence="6">
    <location>
        <begin position="208"/>
        <end position="225"/>
    </location>
</feature>
<evidence type="ECO:0000256" key="4">
    <source>
        <dbReference type="ARBA" id="ARBA00023163"/>
    </source>
</evidence>
<dbReference type="PANTHER" id="PTHR31282">
    <property type="entry name" value="WRKY TRANSCRIPTION FACTOR 21-RELATED"/>
    <property type="match status" value="1"/>
</dbReference>
<comment type="caution">
    <text evidence="8">The sequence shown here is derived from an EMBL/GenBank/DDBJ whole genome shotgun (WGS) entry which is preliminary data.</text>
</comment>
<feature type="region of interest" description="Disordered" evidence="6">
    <location>
        <begin position="88"/>
        <end position="116"/>
    </location>
</feature>
<keyword evidence="2" id="KW-0805">Transcription regulation</keyword>
<evidence type="ECO:0000256" key="2">
    <source>
        <dbReference type="ARBA" id="ARBA00023015"/>
    </source>
</evidence>
<evidence type="ECO:0000256" key="3">
    <source>
        <dbReference type="ARBA" id="ARBA00023125"/>
    </source>
</evidence>
<name>A0AAP0BCG4_9ASPA</name>
<sequence length="286" mass="31693">MGAFNSPNQHFPLQNSMASRPCSRSSVAIDHLTGGYERLTQLRALLSSPPANLSSTAAQTMMISLLDKSLTCLAAALAELQSRSPITDAAVSDSKSETNPCKRMRGRGKGRGKGMKKMSWTINTTVSDFDGHTWRKYGQKQIEGAEFPRTYFKCTYTDDRGCPAKKTVQRKQDDSIIPKYEVCYIMQHTCKAMESNCIPIEMDSSGITNRSKTSSPNWSNEQSISEGRAASHDLSPTPLPLRVEDMLDENRDGGESWSIEFSPLGELDFELDWLMSSSCNGEFDDS</sequence>
<comment type="subcellular location">
    <subcellularLocation>
        <location evidence="1">Nucleus</location>
    </subcellularLocation>
</comment>
<protein>
    <submittedName>
        <fullName evidence="8">WRKY transcription factor 55</fullName>
    </submittedName>
</protein>
<organism evidence="8 9">
    <name type="scientific">Platanthera zijinensis</name>
    <dbReference type="NCBI Taxonomy" id="2320716"/>
    <lineage>
        <taxon>Eukaryota</taxon>
        <taxon>Viridiplantae</taxon>
        <taxon>Streptophyta</taxon>
        <taxon>Embryophyta</taxon>
        <taxon>Tracheophyta</taxon>
        <taxon>Spermatophyta</taxon>
        <taxon>Magnoliopsida</taxon>
        <taxon>Liliopsida</taxon>
        <taxon>Asparagales</taxon>
        <taxon>Orchidaceae</taxon>
        <taxon>Orchidoideae</taxon>
        <taxon>Orchideae</taxon>
        <taxon>Orchidinae</taxon>
        <taxon>Platanthera</taxon>
    </lineage>
</organism>